<accession>X0VY85</accession>
<gene>
    <name evidence="1" type="ORF">S01H1_47677</name>
</gene>
<feature type="non-terminal residue" evidence="1">
    <location>
        <position position="139"/>
    </location>
</feature>
<comment type="caution">
    <text evidence="1">The sequence shown here is derived from an EMBL/GenBank/DDBJ whole genome shotgun (WGS) entry which is preliminary data.</text>
</comment>
<evidence type="ECO:0000313" key="1">
    <source>
        <dbReference type="EMBL" id="GAG23414.1"/>
    </source>
</evidence>
<dbReference type="EMBL" id="BARS01030575">
    <property type="protein sequence ID" value="GAG23414.1"/>
    <property type="molecule type" value="Genomic_DNA"/>
</dbReference>
<reference evidence="1" key="1">
    <citation type="journal article" date="2014" name="Front. Microbiol.">
        <title>High frequency of phylogenetically diverse reductive dehalogenase-homologous genes in deep subseafloor sedimentary metagenomes.</title>
        <authorList>
            <person name="Kawai M."/>
            <person name="Futagami T."/>
            <person name="Toyoda A."/>
            <person name="Takaki Y."/>
            <person name="Nishi S."/>
            <person name="Hori S."/>
            <person name="Arai W."/>
            <person name="Tsubouchi T."/>
            <person name="Morono Y."/>
            <person name="Uchiyama I."/>
            <person name="Ito T."/>
            <person name="Fujiyama A."/>
            <person name="Inagaki F."/>
            <person name="Takami H."/>
        </authorList>
    </citation>
    <scope>NUCLEOTIDE SEQUENCE</scope>
    <source>
        <strain evidence="1">Expedition CK06-06</strain>
    </source>
</reference>
<dbReference type="AlphaFoldDB" id="X0VY85"/>
<sequence length="139" mass="16132">MTRKLLFILRYEEPRDDLKYIARITQNNAHIKESDNVKIKVLLLSSSYVFALSDFEHKLTQQVKLNPDLQKIIDSGGEVVFSIHSDYPKWGSSYDPDLHSSYDGEYVIAKWFKEESVIKLVDPYEYVANAVKLGFEVIK</sequence>
<proteinExistence type="predicted"/>
<name>X0VY85_9ZZZZ</name>
<organism evidence="1">
    <name type="scientific">marine sediment metagenome</name>
    <dbReference type="NCBI Taxonomy" id="412755"/>
    <lineage>
        <taxon>unclassified sequences</taxon>
        <taxon>metagenomes</taxon>
        <taxon>ecological metagenomes</taxon>
    </lineage>
</organism>
<protein>
    <submittedName>
        <fullName evidence="1">Uncharacterized protein</fullName>
    </submittedName>
</protein>